<keyword evidence="1" id="KW-0472">Membrane</keyword>
<dbReference type="EMBL" id="LNIX01000018">
    <property type="protein sequence ID" value="OXA45285.1"/>
    <property type="molecule type" value="Genomic_DNA"/>
</dbReference>
<dbReference type="Proteomes" id="UP000198287">
    <property type="component" value="Unassembled WGS sequence"/>
</dbReference>
<keyword evidence="3" id="KW-1185">Reference proteome</keyword>
<dbReference type="Gene3D" id="1.25.40.20">
    <property type="entry name" value="Ankyrin repeat-containing domain"/>
    <property type="match status" value="1"/>
</dbReference>
<dbReference type="SUPFAM" id="SSF48403">
    <property type="entry name" value="Ankyrin repeat"/>
    <property type="match status" value="1"/>
</dbReference>
<evidence type="ECO:0000313" key="3">
    <source>
        <dbReference type="Proteomes" id="UP000198287"/>
    </source>
</evidence>
<feature type="transmembrane region" description="Helical" evidence="1">
    <location>
        <begin position="328"/>
        <end position="350"/>
    </location>
</feature>
<feature type="transmembrane region" description="Helical" evidence="1">
    <location>
        <begin position="493"/>
        <end position="513"/>
    </location>
</feature>
<name>A0A226DIB3_FOLCA</name>
<sequence>MGGFWVGGDWPGRRLVGRPLVREANFLRRLLVGGHYWEAIGGRPSSVSRRESKTRIKILRRILKHEAHRINQIKVQPNGEKITALKIAVQNRQPKAVKELVKVGDLDLKWKDGFGRTALFYAVINGLSDKGNQCVFALFPRSRKFKGYDPKDVLEDCDTDLKTVFDYAQTNCSDWAMKTLMDTVLRSSAIFKYDALDRVGMKTVLFLFYLTSITKVGLADQSRAIPCFKRVPHDRRMGSNGSETSSYITGIYENGSKTPETENVRKSVPSWSKEQQKALLLHPAMLFFVHEKSRKLQAIMRTLLLIQFIWITMIFWYFWLLINNHRHWLCFTSILIYTFYSTVYEVYECFGKGIERYVQNFTNVVQLLRNFSLILSVVLVDKSLAAVGILLSLILTMRHLRNFHRIIGQSIDILRQVVEQVIHVLFSCVVILAGFMAAIILIFEFDGTMKGNIALMNSSLPLPFMTLLVMMTGEIGFDEVGKSLEFGSEPLGSWASRLIVLTMFLVGIVIAFYNQLTGVALDKVQKSSNFYETFYIRGNLH</sequence>
<proteinExistence type="predicted"/>
<protein>
    <recommendedName>
        <fullName evidence="4">Transient receptor potential channel pyrexia</fullName>
    </recommendedName>
</protein>
<gene>
    <name evidence="2" type="ORF">Fcan01_19892</name>
</gene>
<evidence type="ECO:0000313" key="2">
    <source>
        <dbReference type="EMBL" id="OXA45285.1"/>
    </source>
</evidence>
<dbReference type="OrthoDB" id="5402602at2759"/>
<dbReference type="InterPro" id="IPR002110">
    <property type="entry name" value="Ankyrin_rpt"/>
</dbReference>
<dbReference type="Pfam" id="PF12796">
    <property type="entry name" value="Ank_2"/>
    <property type="match status" value="1"/>
</dbReference>
<keyword evidence="1" id="KW-0812">Transmembrane</keyword>
<feature type="transmembrane region" description="Helical" evidence="1">
    <location>
        <begin position="421"/>
        <end position="443"/>
    </location>
</feature>
<keyword evidence="1" id="KW-1133">Transmembrane helix</keyword>
<reference evidence="2 3" key="1">
    <citation type="submission" date="2015-12" db="EMBL/GenBank/DDBJ databases">
        <title>The genome of Folsomia candida.</title>
        <authorList>
            <person name="Faddeeva A."/>
            <person name="Derks M.F."/>
            <person name="Anvar Y."/>
            <person name="Smit S."/>
            <person name="Van Straalen N."/>
            <person name="Roelofs D."/>
        </authorList>
    </citation>
    <scope>NUCLEOTIDE SEQUENCE [LARGE SCALE GENOMIC DNA]</scope>
    <source>
        <strain evidence="2 3">VU population</strain>
        <tissue evidence="2">Whole body</tissue>
    </source>
</reference>
<feature type="transmembrane region" description="Helical" evidence="1">
    <location>
        <begin position="371"/>
        <end position="395"/>
    </location>
</feature>
<dbReference type="AlphaFoldDB" id="A0A226DIB3"/>
<accession>A0A226DIB3</accession>
<evidence type="ECO:0000256" key="1">
    <source>
        <dbReference type="SAM" id="Phobius"/>
    </source>
</evidence>
<dbReference type="InterPro" id="IPR036770">
    <property type="entry name" value="Ankyrin_rpt-contain_sf"/>
</dbReference>
<organism evidence="2 3">
    <name type="scientific">Folsomia candida</name>
    <name type="common">Springtail</name>
    <dbReference type="NCBI Taxonomy" id="158441"/>
    <lineage>
        <taxon>Eukaryota</taxon>
        <taxon>Metazoa</taxon>
        <taxon>Ecdysozoa</taxon>
        <taxon>Arthropoda</taxon>
        <taxon>Hexapoda</taxon>
        <taxon>Collembola</taxon>
        <taxon>Entomobryomorpha</taxon>
        <taxon>Isotomoidea</taxon>
        <taxon>Isotomidae</taxon>
        <taxon>Proisotominae</taxon>
        <taxon>Folsomia</taxon>
    </lineage>
</organism>
<evidence type="ECO:0008006" key="4">
    <source>
        <dbReference type="Google" id="ProtNLM"/>
    </source>
</evidence>
<comment type="caution">
    <text evidence="2">The sequence shown here is derived from an EMBL/GenBank/DDBJ whole genome shotgun (WGS) entry which is preliminary data.</text>
</comment>
<feature type="transmembrane region" description="Helical" evidence="1">
    <location>
        <begin position="302"/>
        <end position="322"/>
    </location>
</feature>